<comment type="similarity">
    <text evidence="1">Belongs to the ice-binding protein family.</text>
</comment>
<keyword evidence="5" id="KW-1185">Reference proteome</keyword>
<proteinExistence type="inferred from homology"/>
<gene>
    <name evidence="4" type="ORF">AYM40_23875</name>
</gene>
<dbReference type="OrthoDB" id="2082707at2"/>
<name>A0A160FR24_9BURK</name>
<evidence type="ECO:0008006" key="6">
    <source>
        <dbReference type="Google" id="ProtNLM"/>
    </source>
</evidence>
<dbReference type="STRING" id="1804984.AYM40_23875"/>
<evidence type="ECO:0000313" key="5">
    <source>
        <dbReference type="Proteomes" id="UP000076852"/>
    </source>
</evidence>
<evidence type="ECO:0000256" key="2">
    <source>
        <dbReference type="ARBA" id="ARBA00022729"/>
    </source>
</evidence>
<organism evidence="4 5">
    <name type="scientific">Paraburkholderia phytofirmans OLGA172</name>
    <dbReference type="NCBI Taxonomy" id="1417228"/>
    <lineage>
        <taxon>Bacteria</taxon>
        <taxon>Pseudomonadati</taxon>
        <taxon>Pseudomonadota</taxon>
        <taxon>Betaproteobacteria</taxon>
        <taxon>Burkholderiales</taxon>
        <taxon>Burkholderiaceae</taxon>
        <taxon>Paraburkholderia</taxon>
    </lineage>
</organism>
<dbReference type="Proteomes" id="UP000076852">
    <property type="component" value="Chromosome 2"/>
</dbReference>
<evidence type="ECO:0000256" key="3">
    <source>
        <dbReference type="SAM" id="SignalP"/>
    </source>
</evidence>
<dbReference type="AlphaFoldDB" id="A0A160FR24"/>
<dbReference type="Pfam" id="PF11999">
    <property type="entry name" value="Ice_binding"/>
    <property type="match status" value="1"/>
</dbReference>
<dbReference type="RefSeq" id="WP_063498701.1">
    <property type="nucleotide sequence ID" value="NZ_CP014579.1"/>
</dbReference>
<evidence type="ECO:0000313" key="4">
    <source>
        <dbReference type="EMBL" id="ANB75415.1"/>
    </source>
</evidence>
<reference evidence="4 5" key="1">
    <citation type="journal article" date="2016" name="Gene">
        <title>PacBio SMRT assembly of a complex multi-replicon genome reveals chlorocatechol degradative operon in a region of genome plasticity.</title>
        <authorList>
            <person name="Ricker N."/>
            <person name="Shen S.Y."/>
            <person name="Goordial J."/>
            <person name="Jin S."/>
            <person name="Fulthorpe R.R."/>
        </authorList>
    </citation>
    <scope>NUCLEOTIDE SEQUENCE [LARGE SCALE GENOMIC DNA]</scope>
    <source>
        <strain evidence="4 5">OLGA172</strain>
    </source>
</reference>
<protein>
    <recommendedName>
        <fullName evidence="6">DUF3494 domain-containing protein</fullName>
    </recommendedName>
</protein>
<dbReference type="KEGG" id="buz:AYM40_23875"/>
<dbReference type="EMBL" id="CP014579">
    <property type="protein sequence ID" value="ANB75415.1"/>
    <property type="molecule type" value="Genomic_DNA"/>
</dbReference>
<accession>A0A160FR24</accession>
<keyword evidence="2 3" id="KW-0732">Signal</keyword>
<feature type="signal peptide" evidence="3">
    <location>
        <begin position="1"/>
        <end position="27"/>
    </location>
</feature>
<feature type="chain" id="PRO_5007813889" description="DUF3494 domain-containing protein" evidence="3">
    <location>
        <begin position="28"/>
        <end position="281"/>
    </location>
</feature>
<evidence type="ECO:0000256" key="1">
    <source>
        <dbReference type="ARBA" id="ARBA00005445"/>
    </source>
</evidence>
<dbReference type="InterPro" id="IPR021884">
    <property type="entry name" value="Ice-bd_prot"/>
</dbReference>
<sequence length="281" mass="28179">MNHFQKHLAAWLVALVALLSISSWARAQTVPGLGTASAFAVLSAAPGGAGAVTCTNSTISGAVGSTGAPGSVVQTGCTITGAVTAPVPAQVVSDFNTAYGNYAAIPCTGVLTGTTQTLTPGVYCSTGAVTFTSATLTLDGQGNPNAVWIFKVGTAGSGALTGTNFSVVMINSGAACNVNWWVADAATLSTSAFQGNILAGAAITFTGAGSTATIGNDLAKGTVTLTGVAETSCQAVPCQEPDKSYGKFLAPLNILSHPWDPMPQCPQKCKLPLHPLPTKSW</sequence>